<feature type="compositionally biased region" description="Polar residues" evidence="1">
    <location>
        <begin position="382"/>
        <end position="403"/>
    </location>
</feature>
<feature type="transmembrane region" description="Helical" evidence="2">
    <location>
        <begin position="48"/>
        <end position="74"/>
    </location>
</feature>
<feature type="compositionally biased region" description="Basic and acidic residues" evidence="1">
    <location>
        <begin position="457"/>
        <end position="470"/>
    </location>
</feature>
<evidence type="ECO:0000313" key="4">
    <source>
        <dbReference type="Proteomes" id="UP000756921"/>
    </source>
</evidence>
<keyword evidence="4" id="KW-1185">Reference proteome</keyword>
<evidence type="ECO:0000256" key="2">
    <source>
        <dbReference type="SAM" id="Phobius"/>
    </source>
</evidence>
<gene>
    <name evidence="3" type="ORF">PMIN01_06719</name>
</gene>
<evidence type="ECO:0000313" key="3">
    <source>
        <dbReference type="EMBL" id="KAF9735314.1"/>
    </source>
</evidence>
<reference evidence="3" key="1">
    <citation type="journal article" date="2020" name="Mol. Plant Microbe Interact.">
        <title>Genome Sequence of the Biocontrol Agent Coniothyrium minitans strain Conio (IMI 134523).</title>
        <authorList>
            <person name="Patel D."/>
            <person name="Shittu T.A."/>
            <person name="Baroncelli R."/>
            <person name="Muthumeenakshi S."/>
            <person name="Osborne T.H."/>
            <person name="Janganan T.K."/>
            <person name="Sreenivasaprasad S."/>
        </authorList>
    </citation>
    <scope>NUCLEOTIDE SEQUENCE</scope>
    <source>
        <strain evidence="3">Conio</strain>
    </source>
</reference>
<dbReference type="OrthoDB" id="5376312at2759"/>
<name>A0A9P6GH45_9PLEO</name>
<dbReference type="EMBL" id="WJXW01000006">
    <property type="protein sequence ID" value="KAF9735314.1"/>
    <property type="molecule type" value="Genomic_DNA"/>
</dbReference>
<evidence type="ECO:0000256" key="1">
    <source>
        <dbReference type="SAM" id="MobiDB-lite"/>
    </source>
</evidence>
<dbReference type="AlphaFoldDB" id="A0A9P6GH45"/>
<feature type="compositionally biased region" description="Basic and acidic residues" evidence="1">
    <location>
        <begin position="181"/>
        <end position="193"/>
    </location>
</feature>
<organism evidence="3 4">
    <name type="scientific">Paraphaeosphaeria minitans</name>
    <dbReference type="NCBI Taxonomy" id="565426"/>
    <lineage>
        <taxon>Eukaryota</taxon>
        <taxon>Fungi</taxon>
        <taxon>Dikarya</taxon>
        <taxon>Ascomycota</taxon>
        <taxon>Pezizomycotina</taxon>
        <taxon>Dothideomycetes</taxon>
        <taxon>Pleosporomycetidae</taxon>
        <taxon>Pleosporales</taxon>
        <taxon>Massarineae</taxon>
        <taxon>Didymosphaeriaceae</taxon>
        <taxon>Paraphaeosphaeria</taxon>
    </lineage>
</organism>
<keyword evidence="2" id="KW-0472">Membrane</keyword>
<dbReference type="Proteomes" id="UP000756921">
    <property type="component" value="Unassembled WGS sequence"/>
</dbReference>
<keyword evidence="2" id="KW-1133">Transmembrane helix</keyword>
<feature type="region of interest" description="Disordered" evidence="1">
    <location>
        <begin position="299"/>
        <end position="470"/>
    </location>
</feature>
<comment type="caution">
    <text evidence="3">The sequence shown here is derived from an EMBL/GenBank/DDBJ whole genome shotgun (WGS) entry which is preliminary data.</text>
</comment>
<sequence length="470" mass="51968">MWLPVPDAREGALQRRLTKSQKSLWVVRVHIPPAFSATSHTASGRCTFYGILTATQIAIIVIIIFVILLITYILTIKLRHNSGVPTRKPRDSLPSLFSWKNLRTRPHRNEYSTSLQDQDAGRNSSFGPGRDRDATGSVAAANDPERQALAQNNTTNSNAGVDRNTSVRSVMTLPAYAPAPRENEQVLGREGERGGIDTVVEFPEEVDEEEARREGEMESLYQIRLARRQEAREREERRQARREARQRGDYEALAGIRRRAEQAAEESVSAMLIATHQTANRERRVSSVQYGDLGVARHDGTRLRANSTDSDNRPLLDSAASFGTGGRERGLSSATSNMHQRGLSASSLQSVSTGRASEEYEFPEAVNSHRSNSDDFEVVSLSHPNSNPHSQNLSRVATPNLSPSIAIPNEDAPAYEDPPIYESPVATRPPQLLGAPQLPTLERLPSIHITTEPTSIDGREPLRDHSPASR</sequence>
<feature type="compositionally biased region" description="Polar residues" evidence="1">
    <location>
        <begin position="149"/>
        <end position="167"/>
    </location>
</feature>
<proteinExistence type="predicted"/>
<feature type="compositionally biased region" description="Polar residues" evidence="1">
    <location>
        <begin position="111"/>
        <end position="126"/>
    </location>
</feature>
<accession>A0A9P6GH45</accession>
<keyword evidence="2" id="KW-0812">Transmembrane</keyword>
<feature type="region of interest" description="Disordered" evidence="1">
    <location>
        <begin position="174"/>
        <end position="193"/>
    </location>
</feature>
<feature type="region of interest" description="Disordered" evidence="1">
    <location>
        <begin position="108"/>
        <end position="167"/>
    </location>
</feature>
<protein>
    <submittedName>
        <fullName evidence="3">Uncharacterized protein</fullName>
    </submittedName>
</protein>
<feature type="compositionally biased region" description="Polar residues" evidence="1">
    <location>
        <begin position="332"/>
        <end position="355"/>
    </location>
</feature>